<dbReference type="AlphaFoldDB" id="A0A7E4W2J4"/>
<reference evidence="2" key="2">
    <citation type="submission" date="2020-10" db="UniProtKB">
        <authorList>
            <consortium name="WormBaseParasite"/>
        </authorList>
    </citation>
    <scope>IDENTIFICATION</scope>
</reference>
<evidence type="ECO:0000313" key="2">
    <source>
        <dbReference type="WBParaSite" id="Pan_g5742.t1"/>
    </source>
</evidence>
<dbReference type="WBParaSite" id="Pan_g5742.t1">
    <property type="protein sequence ID" value="Pan_g5742.t1"/>
    <property type="gene ID" value="Pan_g5742"/>
</dbReference>
<keyword evidence="1" id="KW-1185">Reference proteome</keyword>
<proteinExistence type="predicted"/>
<protein>
    <submittedName>
        <fullName evidence="2">Coiled-coil domain-containing protein</fullName>
    </submittedName>
</protein>
<organism evidence="1 2">
    <name type="scientific">Panagrellus redivivus</name>
    <name type="common">Microworm</name>
    <dbReference type="NCBI Taxonomy" id="6233"/>
    <lineage>
        <taxon>Eukaryota</taxon>
        <taxon>Metazoa</taxon>
        <taxon>Ecdysozoa</taxon>
        <taxon>Nematoda</taxon>
        <taxon>Chromadorea</taxon>
        <taxon>Rhabditida</taxon>
        <taxon>Tylenchina</taxon>
        <taxon>Panagrolaimomorpha</taxon>
        <taxon>Panagrolaimoidea</taxon>
        <taxon>Panagrolaimidae</taxon>
        <taxon>Panagrellus</taxon>
    </lineage>
</organism>
<name>A0A7E4W2J4_PANRE</name>
<evidence type="ECO:0000313" key="1">
    <source>
        <dbReference type="Proteomes" id="UP000492821"/>
    </source>
</evidence>
<sequence>MSDREERITDSIAFLEFIRDNHARNLNAAHQINKQLENAVKDGKLVKKISFDMEPKDDMGRKLDPNVFRVDITSAVSSGETSCTTILHDCGTGSTTVTPPDAETTVKSPDEKAVPYDARLDYYNCQIELIKSMRKKE</sequence>
<dbReference type="Proteomes" id="UP000492821">
    <property type="component" value="Unassembled WGS sequence"/>
</dbReference>
<accession>A0A7E4W2J4</accession>
<reference evidence="1" key="1">
    <citation type="journal article" date="2013" name="Genetics">
        <title>The draft genome and transcriptome of Panagrellus redivivus are shaped by the harsh demands of a free-living lifestyle.</title>
        <authorList>
            <person name="Srinivasan J."/>
            <person name="Dillman A.R."/>
            <person name="Macchietto M.G."/>
            <person name="Heikkinen L."/>
            <person name="Lakso M."/>
            <person name="Fracchia K.M."/>
            <person name="Antoshechkin I."/>
            <person name="Mortazavi A."/>
            <person name="Wong G."/>
            <person name="Sternberg P.W."/>
        </authorList>
    </citation>
    <scope>NUCLEOTIDE SEQUENCE [LARGE SCALE GENOMIC DNA]</scope>
    <source>
        <strain evidence="1">MT8872</strain>
    </source>
</reference>